<sequence>MTPSINHVAQIGFSDASSYDKHRPTYTAHETDLILQRTQLATRRGLKLVDLAAGTGLFTEALAARPEGYEIIAVEPHDEMRRELERKELERVSVVKGYAEKLPIEDGSVDGVFATQAFHWFATLDALKEIRRILKPGGYLGLIWHVDDWNAYKSDPVTTPWEELIKSHIWSHDDNVPRFRHGIWRNVFDEKEQTYFETPINEEHEPQTQWSTPKAIWERLKTYSMFSTAEEGVLREFKEKLDRTLEGVQKNEAGEVAVHGRTQYFWTKAL</sequence>
<dbReference type="InterPro" id="IPR029063">
    <property type="entry name" value="SAM-dependent_MTases_sf"/>
</dbReference>
<dbReference type="RefSeq" id="XP_040737315.1">
    <property type="nucleotide sequence ID" value="XM_040881660.1"/>
</dbReference>
<dbReference type="AlphaFoldDB" id="A0A364LAR7"/>
<keyword evidence="3" id="KW-0808">Transferase</keyword>
<evidence type="ECO:0000256" key="4">
    <source>
        <dbReference type="ARBA" id="ARBA00022691"/>
    </source>
</evidence>
<dbReference type="OrthoDB" id="10027013at2759"/>
<reference evidence="6 7" key="1">
    <citation type="journal article" date="2017" name="Biotechnol. Biofuels">
        <title>Differential beta-glucosidase expression as a function of carbon source availability in Talaromyces amestolkiae: a genomic and proteomic approach.</title>
        <authorList>
            <person name="de Eugenio L.I."/>
            <person name="Mendez-Liter J.A."/>
            <person name="Nieto-Dominguez M."/>
            <person name="Alonso L."/>
            <person name="Gil-Munoz J."/>
            <person name="Barriuso J."/>
            <person name="Prieto A."/>
            <person name="Martinez M.J."/>
        </authorList>
    </citation>
    <scope>NUCLEOTIDE SEQUENCE [LARGE SCALE GENOMIC DNA]</scope>
    <source>
        <strain evidence="6 7">CIB</strain>
    </source>
</reference>
<evidence type="ECO:0000313" key="7">
    <source>
        <dbReference type="Proteomes" id="UP000249363"/>
    </source>
</evidence>
<feature type="domain" description="Methyltransferase type 11" evidence="5">
    <location>
        <begin position="49"/>
        <end position="140"/>
    </location>
</feature>
<gene>
    <name evidence="6" type="ORF">BHQ10_008813</name>
</gene>
<evidence type="ECO:0000256" key="2">
    <source>
        <dbReference type="ARBA" id="ARBA00022603"/>
    </source>
</evidence>
<evidence type="ECO:0000256" key="1">
    <source>
        <dbReference type="ARBA" id="ARBA00008361"/>
    </source>
</evidence>
<dbReference type="InterPro" id="IPR013216">
    <property type="entry name" value="Methyltransf_11"/>
</dbReference>
<dbReference type="EMBL" id="MIKG01000021">
    <property type="protein sequence ID" value="RAO72801.1"/>
    <property type="molecule type" value="Genomic_DNA"/>
</dbReference>
<dbReference type="PANTHER" id="PTHR44942">
    <property type="entry name" value="METHYLTRANSF_11 DOMAIN-CONTAINING PROTEIN"/>
    <property type="match status" value="1"/>
</dbReference>
<protein>
    <recommendedName>
        <fullName evidence="5">Methyltransferase type 11 domain-containing protein</fullName>
    </recommendedName>
</protein>
<name>A0A364LAR7_TALAM</name>
<evidence type="ECO:0000259" key="5">
    <source>
        <dbReference type="Pfam" id="PF08241"/>
    </source>
</evidence>
<accession>A0A364LAR7</accession>
<keyword evidence="4" id="KW-0949">S-adenosyl-L-methionine</keyword>
<dbReference type="Proteomes" id="UP000249363">
    <property type="component" value="Unassembled WGS sequence"/>
</dbReference>
<comment type="caution">
    <text evidence="6">The sequence shown here is derived from an EMBL/GenBank/DDBJ whole genome shotgun (WGS) entry which is preliminary data.</text>
</comment>
<dbReference type="PANTHER" id="PTHR44942:SF4">
    <property type="entry name" value="METHYLTRANSFERASE TYPE 11 DOMAIN-CONTAINING PROTEIN"/>
    <property type="match status" value="1"/>
</dbReference>
<evidence type="ECO:0000313" key="6">
    <source>
        <dbReference type="EMBL" id="RAO72801.1"/>
    </source>
</evidence>
<dbReference type="GO" id="GO:0032259">
    <property type="term" value="P:methylation"/>
    <property type="evidence" value="ECO:0007669"/>
    <property type="project" value="UniProtKB-KW"/>
</dbReference>
<organism evidence="6 7">
    <name type="scientific">Talaromyces amestolkiae</name>
    <dbReference type="NCBI Taxonomy" id="1196081"/>
    <lineage>
        <taxon>Eukaryota</taxon>
        <taxon>Fungi</taxon>
        <taxon>Dikarya</taxon>
        <taxon>Ascomycota</taxon>
        <taxon>Pezizomycotina</taxon>
        <taxon>Eurotiomycetes</taxon>
        <taxon>Eurotiomycetidae</taxon>
        <taxon>Eurotiales</taxon>
        <taxon>Trichocomaceae</taxon>
        <taxon>Talaromyces</taxon>
        <taxon>Talaromyces sect. Talaromyces</taxon>
    </lineage>
</organism>
<dbReference type="Pfam" id="PF08241">
    <property type="entry name" value="Methyltransf_11"/>
    <property type="match status" value="1"/>
</dbReference>
<dbReference type="Gene3D" id="3.40.50.150">
    <property type="entry name" value="Vaccinia Virus protein VP39"/>
    <property type="match status" value="1"/>
</dbReference>
<proteinExistence type="inferred from homology"/>
<dbReference type="STRING" id="1196081.A0A364LAR7"/>
<dbReference type="GO" id="GO:0008757">
    <property type="term" value="F:S-adenosylmethionine-dependent methyltransferase activity"/>
    <property type="evidence" value="ECO:0007669"/>
    <property type="project" value="InterPro"/>
</dbReference>
<comment type="similarity">
    <text evidence="1">Belongs to the methyltransferase superfamily.</text>
</comment>
<evidence type="ECO:0000256" key="3">
    <source>
        <dbReference type="ARBA" id="ARBA00022679"/>
    </source>
</evidence>
<dbReference type="GeneID" id="63798027"/>
<dbReference type="SUPFAM" id="SSF53335">
    <property type="entry name" value="S-adenosyl-L-methionine-dependent methyltransferases"/>
    <property type="match status" value="1"/>
</dbReference>
<keyword evidence="2" id="KW-0489">Methyltransferase</keyword>
<keyword evidence="7" id="KW-1185">Reference proteome</keyword>
<dbReference type="CDD" id="cd02440">
    <property type="entry name" value="AdoMet_MTases"/>
    <property type="match status" value="1"/>
</dbReference>
<dbReference type="InterPro" id="IPR051052">
    <property type="entry name" value="Diverse_substrate_MTase"/>
</dbReference>